<dbReference type="EMBL" id="VTEQ01000012">
    <property type="protein sequence ID" value="TYS47279.1"/>
    <property type="molecule type" value="Genomic_DNA"/>
</dbReference>
<dbReference type="PANTHER" id="PTHR43277">
    <property type="entry name" value="ARGININE DECARBOXYLASE"/>
    <property type="match status" value="1"/>
</dbReference>
<evidence type="ECO:0000259" key="7">
    <source>
        <dbReference type="Pfam" id="PF03711"/>
    </source>
</evidence>
<dbReference type="Pfam" id="PF03711">
    <property type="entry name" value="OKR_DC_1_C"/>
    <property type="match status" value="1"/>
</dbReference>
<feature type="domain" description="Orn/Lys/Arg decarboxylase C-terminal" evidence="7">
    <location>
        <begin position="396"/>
        <end position="440"/>
    </location>
</feature>
<dbReference type="Proteomes" id="UP000322997">
    <property type="component" value="Unassembled WGS sequence"/>
</dbReference>
<sequence length="476" mass="52440">MNVDQSKMPLVQAINNHITNDPISFHVPGHKNGILTGNPSQKGDLTELTGLDDLHDAEGPIEEAQALLSDLYGSTSSHFLVNGSTSGNMAAILATCTAGDYVLVQRNCHKSVWNGIRLAGAVPVLLEPEWEEKGESVLGVSLETIKEALEAFPGAKACVLTYPTYYGFTYPIDGIIGELHGQGIPCIVDEAHGAHFQASDEFPESALALGADIVIQSAHKMLPAMTMGSFLHIKGSRVDEVRVKEYLSMLQSSSPSYPIMASLDYARSYLGTMKPSDVAKGLADISWFISELDRLHPGLKVIRADDPLKVLVRFTGWSGYRLQKKLEEIGVFAELADPRQVLLIFPLMKESVDFPYGEALERVRDMLEGEMDAEEMEETFIPPAPIRSYSLLSMDWKEMKDREEEAVSLQSAEGRVSSQMVIPYPPGIPLLLKGEAITDDVIGRLKEYVDMGAAIQGRHELKEKKIYVFKELEEQS</sequence>
<feature type="domain" description="Orn/Lys/Arg decarboxylases family 1 pyridoxal-P attachment site" evidence="6">
    <location>
        <begin position="9"/>
        <end position="274"/>
    </location>
</feature>
<protein>
    <submittedName>
        <fullName evidence="8">Lysine decarboxylase</fullName>
    </submittedName>
</protein>
<dbReference type="InterPro" id="IPR015424">
    <property type="entry name" value="PyrdxlP-dep_Trfase"/>
</dbReference>
<evidence type="ECO:0000256" key="3">
    <source>
        <dbReference type="ARBA" id="ARBA00022793"/>
    </source>
</evidence>
<evidence type="ECO:0000256" key="1">
    <source>
        <dbReference type="ARBA" id="ARBA00001933"/>
    </source>
</evidence>
<evidence type="ECO:0000313" key="9">
    <source>
        <dbReference type="Proteomes" id="UP000322997"/>
    </source>
</evidence>
<comment type="similarity">
    <text evidence="2">Belongs to the Orn/Lys/Arg decarboxylase class-I family.</text>
</comment>
<dbReference type="Pfam" id="PF01276">
    <property type="entry name" value="OKR_DC_1"/>
    <property type="match status" value="1"/>
</dbReference>
<comment type="cofactor">
    <cofactor evidence="1">
        <name>pyridoxal 5'-phosphate</name>
        <dbReference type="ChEBI" id="CHEBI:597326"/>
    </cofactor>
</comment>
<dbReference type="RefSeq" id="WP_148986187.1">
    <property type="nucleotide sequence ID" value="NZ_CP128801.1"/>
</dbReference>
<organism evidence="8 9">
    <name type="scientific">Rossellomorea marisflavi</name>
    <dbReference type="NCBI Taxonomy" id="189381"/>
    <lineage>
        <taxon>Bacteria</taxon>
        <taxon>Bacillati</taxon>
        <taxon>Bacillota</taxon>
        <taxon>Bacilli</taxon>
        <taxon>Bacillales</taxon>
        <taxon>Bacillaceae</taxon>
        <taxon>Rossellomorea</taxon>
    </lineage>
</organism>
<gene>
    <name evidence="8" type="ORF">FZC83_22275</name>
</gene>
<dbReference type="InterPro" id="IPR000310">
    <property type="entry name" value="Orn/Lys/Arg_deCO2ase_major_dom"/>
</dbReference>
<evidence type="ECO:0000256" key="2">
    <source>
        <dbReference type="ARBA" id="ARBA00010671"/>
    </source>
</evidence>
<accession>A0A5D4R9Q2</accession>
<dbReference type="InterPro" id="IPR015421">
    <property type="entry name" value="PyrdxlP-dep_Trfase_major"/>
</dbReference>
<dbReference type="SUPFAM" id="SSF55904">
    <property type="entry name" value="Ornithine decarboxylase C-terminal domain"/>
    <property type="match status" value="1"/>
</dbReference>
<keyword evidence="3" id="KW-0210">Decarboxylase</keyword>
<dbReference type="InterPro" id="IPR052357">
    <property type="entry name" value="Orn_Lys_Arg_decarboxylase-I"/>
</dbReference>
<dbReference type="InterPro" id="IPR036633">
    <property type="entry name" value="Prn/Lys/Arg_de-COase_C_sf"/>
</dbReference>
<evidence type="ECO:0000256" key="4">
    <source>
        <dbReference type="ARBA" id="ARBA00022898"/>
    </source>
</evidence>
<evidence type="ECO:0000256" key="5">
    <source>
        <dbReference type="ARBA" id="ARBA00023239"/>
    </source>
</evidence>
<comment type="caution">
    <text evidence="8">The sequence shown here is derived from an EMBL/GenBank/DDBJ whole genome shotgun (WGS) entry which is preliminary data.</text>
</comment>
<keyword evidence="4" id="KW-0663">Pyridoxal phosphate</keyword>
<name>A0A5D4R9Q2_9BACI</name>
<dbReference type="AlphaFoldDB" id="A0A5D4R9Q2"/>
<proteinExistence type="inferred from homology"/>
<dbReference type="GO" id="GO:0016831">
    <property type="term" value="F:carboxy-lyase activity"/>
    <property type="evidence" value="ECO:0007669"/>
    <property type="project" value="UniProtKB-KW"/>
</dbReference>
<evidence type="ECO:0000259" key="6">
    <source>
        <dbReference type="Pfam" id="PF01276"/>
    </source>
</evidence>
<dbReference type="PANTHER" id="PTHR43277:SF3">
    <property type="entry name" value="DECARBOXYLASE, PUTATIVE-RELATED"/>
    <property type="match status" value="1"/>
</dbReference>
<dbReference type="Gene3D" id="3.40.640.10">
    <property type="entry name" value="Type I PLP-dependent aspartate aminotransferase-like (Major domain)"/>
    <property type="match status" value="1"/>
</dbReference>
<dbReference type="CDD" id="cd00615">
    <property type="entry name" value="Orn_deC_like"/>
    <property type="match status" value="1"/>
</dbReference>
<dbReference type="SUPFAM" id="SSF53383">
    <property type="entry name" value="PLP-dependent transferases"/>
    <property type="match status" value="1"/>
</dbReference>
<reference evidence="8 9" key="1">
    <citation type="submission" date="2019-08" db="EMBL/GenBank/DDBJ databases">
        <title>Bacillus genomes from the desert of Cuatro Cienegas, Coahuila.</title>
        <authorList>
            <person name="Olmedo-Alvarez G."/>
        </authorList>
    </citation>
    <scope>NUCLEOTIDE SEQUENCE [LARGE SCALE GENOMIC DNA]</scope>
    <source>
        <strain evidence="8 9">CH108_3D</strain>
    </source>
</reference>
<evidence type="ECO:0000313" key="8">
    <source>
        <dbReference type="EMBL" id="TYS47279.1"/>
    </source>
</evidence>
<dbReference type="InterPro" id="IPR008286">
    <property type="entry name" value="Prn/Lys/Arg_de-COase_C"/>
</dbReference>
<keyword evidence="5" id="KW-0456">Lyase</keyword>
<dbReference type="Gene3D" id="3.90.100.10">
    <property type="entry name" value="Orn/Lys/Arg decarboxylase, C-terminal domain"/>
    <property type="match status" value="1"/>
</dbReference>